<keyword evidence="4 6" id="KW-0547">Nucleotide-binding</keyword>
<accession>L1NCX7</accession>
<dbReference type="AlphaFoldDB" id="L1NCX7"/>
<evidence type="ECO:0000256" key="3">
    <source>
        <dbReference type="ARBA" id="ARBA00022679"/>
    </source>
</evidence>
<dbReference type="InterPro" id="IPR016030">
    <property type="entry name" value="CblAdoTrfase-like"/>
</dbReference>
<evidence type="ECO:0000313" key="8">
    <source>
        <dbReference type="EMBL" id="EKY01140.1"/>
    </source>
</evidence>
<dbReference type="Proteomes" id="UP000010408">
    <property type="component" value="Unassembled WGS sequence"/>
</dbReference>
<dbReference type="InterPro" id="IPR036451">
    <property type="entry name" value="CblAdoTrfase-like_sf"/>
</dbReference>
<sequence length="191" mass="21637">MDTEKSKLYTKGGDKGRTSLVGGQRVPKYDLRLECYGTVDELNAFVGVLLSHDLEVLDQQFLLWLQHKLFSVGGYLATDTTQDAIHEVTAVTERAVAKIEREIDRLDGMVPPLKAFILPSGGAITAAAHVCRTVCRRAERIIYRLNSEVALEPNVLRFMNRLSDYFFALARKEVLRIHGQEIVWTYDHNDD</sequence>
<dbReference type="GO" id="GO:0005524">
    <property type="term" value="F:ATP binding"/>
    <property type="evidence" value="ECO:0007669"/>
    <property type="project" value="UniProtKB-UniRule"/>
</dbReference>
<evidence type="ECO:0000313" key="9">
    <source>
        <dbReference type="Proteomes" id="UP000010408"/>
    </source>
</evidence>
<evidence type="ECO:0000256" key="1">
    <source>
        <dbReference type="ARBA" id="ARBA00007487"/>
    </source>
</evidence>
<dbReference type="Gene3D" id="1.20.1200.10">
    <property type="entry name" value="Cobalamin adenosyltransferase-like"/>
    <property type="match status" value="1"/>
</dbReference>
<dbReference type="UniPathway" id="UPA00148">
    <property type="reaction ID" value="UER00233"/>
</dbReference>
<protein>
    <recommendedName>
        <fullName evidence="6">Corrinoid adenosyltransferase</fullName>
        <ecNumber evidence="6">2.5.1.17</ecNumber>
    </recommendedName>
    <alternativeName>
        <fullName evidence="6">Cob(II)alamin adenosyltransferase</fullName>
    </alternativeName>
    <alternativeName>
        <fullName evidence="6">Cob(II)yrinic acid a,c-diamide adenosyltransferase</fullName>
    </alternativeName>
    <alternativeName>
        <fullName evidence="6">Cobinamide/cobalamin adenosyltransferase</fullName>
    </alternativeName>
</protein>
<comment type="catalytic activity">
    <reaction evidence="6">
        <text>2 cob(II)yrinate a,c diamide + reduced [electron-transfer flavoprotein] + 2 ATP = 2 adenosylcob(III)yrinate a,c-diamide + 2 triphosphate + oxidized [electron-transfer flavoprotein] + 3 H(+)</text>
        <dbReference type="Rhea" id="RHEA:11528"/>
        <dbReference type="Rhea" id="RHEA-COMP:10685"/>
        <dbReference type="Rhea" id="RHEA-COMP:10686"/>
        <dbReference type="ChEBI" id="CHEBI:15378"/>
        <dbReference type="ChEBI" id="CHEBI:18036"/>
        <dbReference type="ChEBI" id="CHEBI:30616"/>
        <dbReference type="ChEBI" id="CHEBI:57692"/>
        <dbReference type="ChEBI" id="CHEBI:58307"/>
        <dbReference type="ChEBI" id="CHEBI:58503"/>
        <dbReference type="ChEBI" id="CHEBI:58537"/>
        <dbReference type="EC" id="2.5.1.17"/>
    </reaction>
</comment>
<comment type="subunit">
    <text evidence="2">Homotrimer.</text>
</comment>
<dbReference type="Pfam" id="PF01923">
    <property type="entry name" value="Cob_adeno_trans"/>
    <property type="match status" value="1"/>
</dbReference>
<evidence type="ECO:0000256" key="5">
    <source>
        <dbReference type="ARBA" id="ARBA00022840"/>
    </source>
</evidence>
<dbReference type="GO" id="GO:0009236">
    <property type="term" value="P:cobalamin biosynthetic process"/>
    <property type="evidence" value="ECO:0007669"/>
    <property type="project" value="UniProtKB-UniRule"/>
</dbReference>
<organism evidence="8 9">
    <name type="scientific">Porphyromonas catoniae F0037</name>
    <dbReference type="NCBI Taxonomy" id="1127696"/>
    <lineage>
        <taxon>Bacteria</taxon>
        <taxon>Pseudomonadati</taxon>
        <taxon>Bacteroidota</taxon>
        <taxon>Bacteroidia</taxon>
        <taxon>Bacteroidales</taxon>
        <taxon>Porphyromonadaceae</taxon>
        <taxon>Porphyromonas</taxon>
    </lineage>
</organism>
<keyword evidence="3 6" id="KW-0808">Transferase</keyword>
<evidence type="ECO:0000256" key="4">
    <source>
        <dbReference type="ARBA" id="ARBA00022741"/>
    </source>
</evidence>
<dbReference type="RefSeq" id="WP_005469549.1">
    <property type="nucleotide sequence ID" value="NZ_KB291047.1"/>
</dbReference>
<evidence type="ECO:0000256" key="6">
    <source>
        <dbReference type="RuleBase" id="RU366026"/>
    </source>
</evidence>
<dbReference type="PANTHER" id="PTHR12213">
    <property type="entry name" value="CORRINOID ADENOSYLTRANSFERASE"/>
    <property type="match status" value="1"/>
</dbReference>
<dbReference type="EC" id="2.5.1.17" evidence="6"/>
<dbReference type="EMBL" id="AMEQ01000029">
    <property type="protein sequence ID" value="EKY01140.1"/>
    <property type="molecule type" value="Genomic_DNA"/>
</dbReference>
<evidence type="ECO:0000256" key="2">
    <source>
        <dbReference type="ARBA" id="ARBA00011233"/>
    </source>
</evidence>
<dbReference type="GO" id="GO:0008817">
    <property type="term" value="F:corrinoid adenosyltransferase activity"/>
    <property type="evidence" value="ECO:0007669"/>
    <property type="project" value="UniProtKB-UniRule"/>
</dbReference>
<dbReference type="InterPro" id="IPR029499">
    <property type="entry name" value="PduO-typ"/>
</dbReference>
<reference evidence="8 9" key="1">
    <citation type="submission" date="2012-05" db="EMBL/GenBank/DDBJ databases">
        <authorList>
            <person name="Weinstock G."/>
            <person name="Sodergren E."/>
            <person name="Lobos E.A."/>
            <person name="Fulton L."/>
            <person name="Fulton R."/>
            <person name="Courtney L."/>
            <person name="Fronick C."/>
            <person name="O'Laughlin M."/>
            <person name="Godfrey J."/>
            <person name="Wilson R.M."/>
            <person name="Miner T."/>
            <person name="Farmer C."/>
            <person name="Delehaunty K."/>
            <person name="Cordes M."/>
            <person name="Minx P."/>
            <person name="Tomlinson C."/>
            <person name="Chen J."/>
            <person name="Wollam A."/>
            <person name="Pepin K.H."/>
            <person name="Bhonagiri V."/>
            <person name="Zhang X."/>
            <person name="Suruliraj S."/>
            <person name="Warren W."/>
            <person name="Mitreva M."/>
            <person name="Mardis E.R."/>
            <person name="Wilson R.K."/>
        </authorList>
    </citation>
    <scope>NUCLEOTIDE SEQUENCE [LARGE SCALE GENOMIC DNA]</scope>
    <source>
        <strain evidence="8 9">F0037</strain>
    </source>
</reference>
<comment type="catalytic activity">
    <reaction evidence="6">
        <text>2 cob(II)alamin + reduced [electron-transfer flavoprotein] + 2 ATP = 2 adenosylcob(III)alamin + 2 triphosphate + oxidized [electron-transfer flavoprotein] + 3 H(+)</text>
        <dbReference type="Rhea" id="RHEA:28671"/>
        <dbReference type="Rhea" id="RHEA-COMP:10685"/>
        <dbReference type="Rhea" id="RHEA-COMP:10686"/>
        <dbReference type="ChEBI" id="CHEBI:15378"/>
        <dbReference type="ChEBI" id="CHEBI:16304"/>
        <dbReference type="ChEBI" id="CHEBI:18036"/>
        <dbReference type="ChEBI" id="CHEBI:18408"/>
        <dbReference type="ChEBI" id="CHEBI:30616"/>
        <dbReference type="ChEBI" id="CHEBI:57692"/>
        <dbReference type="ChEBI" id="CHEBI:58307"/>
        <dbReference type="EC" id="2.5.1.17"/>
    </reaction>
</comment>
<feature type="domain" description="Cobalamin adenosyltransferase-like" evidence="7">
    <location>
        <begin position="8"/>
        <end position="172"/>
    </location>
</feature>
<dbReference type="NCBIfam" id="TIGR00636">
    <property type="entry name" value="PduO_Nterm"/>
    <property type="match status" value="1"/>
</dbReference>
<comment type="similarity">
    <text evidence="1 6">Belongs to the Cob(I)alamin adenosyltransferase family.</text>
</comment>
<dbReference type="eggNOG" id="COG2096">
    <property type="taxonomic scope" value="Bacteria"/>
</dbReference>
<name>L1NCX7_9PORP</name>
<keyword evidence="6" id="KW-0169">Cobalamin biosynthesis</keyword>
<comment type="pathway">
    <text evidence="6">Cofactor biosynthesis; adenosylcobalamin biosynthesis; adenosylcobalamin from cob(II)yrinate a,c-diamide: step 2/7.</text>
</comment>
<proteinExistence type="inferred from homology"/>
<dbReference type="PANTHER" id="PTHR12213:SF0">
    <property type="entry name" value="CORRINOID ADENOSYLTRANSFERASE MMAB"/>
    <property type="match status" value="1"/>
</dbReference>
<dbReference type="FunFam" id="1.20.1200.10:FF:000001">
    <property type="entry name" value="Cob(I)yrinic acid a,c-diamide adenosyltransferase"/>
    <property type="match status" value="1"/>
</dbReference>
<dbReference type="PATRIC" id="fig|1127696.3.peg.948"/>
<keyword evidence="5 6" id="KW-0067">ATP-binding</keyword>
<gene>
    <name evidence="8" type="ORF">HMPREF9134_01046</name>
</gene>
<evidence type="ECO:0000259" key="7">
    <source>
        <dbReference type="Pfam" id="PF01923"/>
    </source>
</evidence>
<dbReference type="HOGENOM" id="CLU_083486_0_2_10"/>
<dbReference type="SUPFAM" id="SSF89028">
    <property type="entry name" value="Cobalamin adenosyltransferase-like"/>
    <property type="match status" value="1"/>
</dbReference>
<comment type="caution">
    <text evidence="8">The sequence shown here is derived from an EMBL/GenBank/DDBJ whole genome shotgun (WGS) entry which is preliminary data.</text>
</comment>
<dbReference type="STRING" id="1127696.HMPREF9134_01046"/>